<feature type="compositionally biased region" description="Basic and acidic residues" evidence="1">
    <location>
        <begin position="1"/>
        <end position="10"/>
    </location>
</feature>
<dbReference type="AlphaFoldDB" id="Q6XNA8"/>
<sequence>MSNPTKEKTHTAQSGPADTLWGMSGGPVRVAGCNRAPGDATSARNSMLVGAELIFPYPPGPAASEIANIERALKIGQAACPCRRLAALPLRAAPPNPIHGSVSQVDQN</sequence>
<evidence type="ECO:0000313" key="2">
    <source>
        <dbReference type="EMBL" id="AAP73923.1"/>
    </source>
</evidence>
<protein>
    <submittedName>
        <fullName evidence="2">Uncharacterized protein</fullName>
    </submittedName>
</protein>
<reference evidence="2" key="1">
    <citation type="journal article" date="2003" name="J. Bacteriol.">
        <title>Complete nucleotide sequence and genetic organization of the 210-kilobase linear plasmid of Rhodococcus erythropolis BD2.</title>
        <authorList>
            <person name="Stecker C."/>
            <person name="Johann A."/>
            <person name="Herzberg C."/>
            <person name="Averhoff B."/>
            <person name="Gottschalk G."/>
        </authorList>
    </citation>
    <scope>NUCLEOTIDE SEQUENCE</scope>
    <source>
        <strain evidence="2">BD2</strain>
        <plasmid evidence="2">pBD2</plasmid>
    </source>
</reference>
<accession>Q6XNA8</accession>
<keyword evidence="2" id="KW-0614">Plasmid</keyword>
<geneLocation type="plasmid" evidence="2">
    <name>pBD2</name>
</geneLocation>
<dbReference type="EMBL" id="AY223810">
    <property type="protein sequence ID" value="AAP73923.1"/>
    <property type="molecule type" value="Genomic_DNA"/>
</dbReference>
<organism evidence="2">
    <name type="scientific">Rhodococcus erythropolis</name>
    <name type="common">Arthrobacter picolinophilus</name>
    <dbReference type="NCBI Taxonomy" id="1833"/>
    <lineage>
        <taxon>Bacteria</taxon>
        <taxon>Bacillati</taxon>
        <taxon>Actinomycetota</taxon>
        <taxon>Actinomycetes</taxon>
        <taxon>Mycobacteriales</taxon>
        <taxon>Nocardiaceae</taxon>
        <taxon>Rhodococcus</taxon>
        <taxon>Rhodococcus erythropolis group</taxon>
    </lineage>
</organism>
<feature type="region of interest" description="Disordered" evidence="1">
    <location>
        <begin position="1"/>
        <end position="23"/>
    </location>
</feature>
<gene>
    <name evidence="2" type="ORF">PBD2.038</name>
</gene>
<name>Q6XNA8_RHOER</name>
<proteinExistence type="predicted"/>
<evidence type="ECO:0000256" key="1">
    <source>
        <dbReference type="SAM" id="MobiDB-lite"/>
    </source>
</evidence>